<protein>
    <submittedName>
        <fullName evidence="1">Uncharacterized protein</fullName>
    </submittedName>
</protein>
<name>A0A0F5J6F0_9BACT</name>
<dbReference type="STRING" id="927665.HMPREF1535_03561"/>
<organism evidence="1 2">
    <name type="scientific">Parabacteroides goldsteinii DSM 19448 = WAL 12034</name>
    <dbReference type="NCBI Taxonomy" id="927665"/>
    <lineage>
        <taxon>Bacteria</taxon>
        <taxon>Pseudomonadati</taxon>
        <taxon>Bacteroidota</taxon>
        <taxon>Bacteroidia</taxon>
        <taxon>Bacteroidales</taxon>
        <taxon>Tannerellaceae</taxon>
        <taxon>Parabacteroides</taxon>
    </lineage>
</organism>
<evidence type="ECO:0000313" key="1">
    <source>
        <dbReference type="EMBL" id="KKB53333.1"/>
    </source>
</evidence>
<evidence type="ECO:0000313" key="2">
    <source>
        <dbReference type="Proteomes" id="UP000033047"/>
    </source>
</evidence>
<dbReference type="AlphaFoldDB" id="A0A0F5J6F0"/>
<proteinExistence type="predicted"/>
<reference evidence="1 2" key="1">
    <citation type="submission" date="2013-04" db="EMBL/GenBank/DDBJ databases">
        <title>The Genome Sequence of Parabacteroides goldsteinii DSM 19448.</title>
        <authorList>
            <consortium name="The Broad Institute Genomics Platform"/>
            <person name="Earl A."/>
            <person name="Ward D."/>
            <person name="Feldgarden M."/>
            <person name="Gevers D."/>
            <person name="Martens E."/>
            <person name="Sakamoto M."/>
            <person name="Benno Y."/>
            <person name="Song Y."/>
            <person name="Liu C."/>
            <person name="Lee J."/>
            <person name="Bolanos M."/>
            <person name="Vaisanen M.L."/>
            <person name="Finegold S.M."/>
            <person name="Walker B."/>
            <person name="Young S."/>
            <person name="Zeng Q."/>
            <person name="Gargeya S."/>
            <person name="Fitzgerald M."/>
            <person name="Haas B."/>
            <person name="Abouelleil A."/>
            <person name="Allen A.W."/>
            <person name="Alvarado L."/>
            <person name="Arachchi H.M."/>
            <person name="Berlin A.M."/>
            <person name="Chapman S.B."/>
            <person name="Gainer-Dewar J."/>
            <person name="Goldberg J."/>
            <person name="Griggs A."/>
            <person name="Gujja S."/>
            <person name="Hansen M."/>
            <person name="Howarth C."/>
            <person name="Imamovic A."/>
            <person name="Ireland A."/>
            <person name="Larimer J."/>
            <person name="McCowan C."/>
            <person name="Murphy C."/>
            <person name="Pearson M."/>
            <person name="Poon T.W."/>
            <person name="Priest M."/>
            <person name="Roberts A."/>
            <person name="Saif S."/>
            <person name="Shea T."/>
            <person name="Sisk P."/>
            <person name="Sykes S."/>
            <person name="Wortman J."/>
            <person name="Nusbaum C."/>
            <person name="Birren B."/>
        </authorList>
    </citation>
    <scope>NUCLEOTIDE SEQUENCE [LARGE SCALE GENOMIC DNA]</scope>
    <source>
        <strain evidence="1 2">DSM 19448</strain>
    </source>
</reference>
<comment type="caution">
    <text evidence="1">The sequence shown here is derived from an EMBL/GenBank/DDBJ whole genome shotgun (WGS) entry which is preliminary data.</text>
</comment>
<sequence length="49" mass="5806">MKFNVYMRYLCICRDLFNPSTPVMTFHVTAIFPAPYLCHVIDNQPVNRQ</sequence>
<gene>
    <name evidence="1" type="ORF">HMPREF1535_03561</name>
</gene>
<dbReference type="PATRIC" id="fig|927665.4.peg.3662"/>
<dbReference type="EMBL" id="AQHV01000015">
    <property type="protein sequence ID" value="KKB53333.1"/>
    <property type="molecule type" value="Genomic_DNA"/>
</dbReference>
<accession>A0A0F5J6F0</accession>
<dbReference type="Proteomes" id="UP000033047">
    <property type="component" value="Unassembled WGS sequence"/>
</dbReference>
<dbReference type="HOGENOM" id="CLU_3138673_0_0_10"/>